<feature type="transmembrane region" description="Helical" evidence="19">
    <location>
        <begin position="21"/>
        <end position="39"/>
    </location>
</feature>
<evidence type="ECO:0000256" key="2">
    <source>
        <dbReference type="ARBA" id="ARBA00004429"/>
    </source>
</evidence>
<gene>
    <name evidence="20" type="primary">sdhD</name>
    <name evidence="20" type="ORF">M6D89_02615</name>
</gene>
<comment type="caution">
    <text evidence="20">The sequence shown here is derived from an EMBL/GenBank/DDBJ whole genome shotgun (WGS) entry which is preliminary data.</text>
</comment>
<dbReference type="CDD" id="cd03494">
    <property type="entry name" value="SQR_TypeC_SdhD"/>
    <property type="match status" value="1"/>
</dbReference>
<dbReference type="PANTHER" id="PTHR38689:SF1">
    <property type="entry name" value="SUCCINATE DEHYDROGENASE HYDROPHOBIC MEMBRANE ANCHOR SUBUNIT"/>
    <property type="match status" value="1"/>
</dbReference>
<feature type="transmembrane region" description="Helical" evidence="19">
    <location>
        <begin position="93"/>
        <end position="114"/>
    </location>
</feature>
<evidence type="ECO:0000256" key="4">
    <source>
        <dbReference type="ARBA" id="ARBA00019425"/>
    </source>
</evidence>
<keyword evidence="13 19" id="KW-1133">Transmembrane helix</keyword>
<feature type="binding site" description="axial binding residue" evidence="18">
    <location>
        <position position="71"/>
    </location>
    <ligand>
        <name>heme</name>
        <dbReference type="ChEBI" id="CHEBI:30413"/>
        <note>ligand shared with second transmembrane subunit</note>
    </ligand>
    <ligandPart>
        <name>Fe</name>
        <dbReference type="ChEBI" id="CHEBI:18248"/>
    </ligandPart>
</feature>
<dbReference type="Proteomes" id="UP001139319">
    <property type="component" value="Unassembled WGS sequence"/>
</dbReference>
<organism evidence="20 21">
    <name type="scientific">Gilvimarinus xylanilyticus</name>
    <dbReference type="NCBI Taxonomy" id="2944139"/>
    <lineage>
        <taxon>Bacteria</taxon>
        <taxon>Pseudomonadati</taxon>
        <taxon>Pseudomonadota</taxon>
        <taxon>Gammaproteobacteria</taxon>
        <taxon>Cellvibrionales</taxon>
        <taxon>Cellvibrionaceae</taxon>
        <taxon>Gilvimarinus</taxon>
    </lineage>
</organism>
<dbReference type="SUPFAM" id="SSF81343">
    <property type="entry name" value="Fumarate reductase respiratory complex transmembrane subunits"/>
    <property type="match status" value="1"/>
</dbReference>
<feature type="transmembrane region" description="Helical" evidence="19">
    <location>
        <begin position="59"/>
        <end position="81"/>
    </location>
</feature>
<evidence type="ECO:0000313" key="21">
    <source>
        <dbReference type="Proteomes" id="UP001139319"/>
    </source>
</evidence>
<dbReference type="PIRSF" id="PIRSF000169">
    <property type="entry name" value="SDH_D"/>
    <property type="match status" value="1"/>
</dbReference>
<keyword evidence="14 18" id="KW-0408">Iron</keyword>
<evidence type="ECO:0000256" key="8">
    <source>
        <dbReference type="ARBA" id="ARBA00022532"/>
    </source>
</evidence>
<reference evidence="20" key="2">
    <citation type="submission" date="2023-01" db="EMBL/GenBank/DDBJ databases">
        <title>Gilvimarinus xylanilyticus HB14 isolated from Caulerpa lentillifera aquaculture base in Hainan, China.</title>
        <authorList>
            <person name="Zhang Y.-J."/>
        </authorList>
    </citation>
    <scope>NUCLEOTIDE SEQUENCE</scope>
    <source>
        <strain evidence="20">HB14</strain>
    </source>
</reference>
<evidence type="ECO:0000256" key="10">
    <source>
        <dbReference type="ARBA" id="ARBA00022692"/>
    </source>
</evidence>
<reference evidence="20" key="1">
    <citation type="submission" date="2022-05" db="EMBL/GenBank/DDBJ databases">
        <authorList>
            <person name="Sun H.-N."/>
        </authorList>
    </citation>
    <scope>NUCLEOTIDE SEQUENCE</scope>
    <source>
        <strain evidence="20">HB14</strain>
    </source>
</reference>
<dbReference type="InterPro" id="IPR000701">
    <property type="entry name" value="SuccDH_FuR_B_TM-su"/>
</dbReference>
<proteinExistence type="predicted"/>
<evidence type="ECO:0000256" key="11">
    <source>
        <dbReference type="ARBA" id="ARBA00022723"/>
    </source>
</evidence>
<keyword evidence="5 16" id="KW-0813">Transport</keyword>
<dbReference type="GO" id="GO:0020037">
    <property type="term" value="F:heme binding"/>
    <property type="evidence" value="ECO:0007669"/>
    <property type="project" value="InterPro"/>
</dbReference>
<accession>A0A9X2HTF2</accession>
<evidence type="ECO:0000256" key="3">
    <source>
        <dbReference type="ARBA" id="ARBA00005163"/>
    </source>
</evidence>
<dbReference type="InterPro" id="IPR034804">
    <property type="entry name" value="SQR/QFR_C/D"/>
</dbReference>
<evidence type="ECO:0000256" key="13">
    <source>
        <dbReference type="ARBA" id="ARBA00022989"/>
    </source>
</evidence>
<keyword evidence="15 16" id="KW-0472">Membrane</keyword>
<protein>
    <recommendedName>
        <fullName evidence="4 16">Succinate dehydrogenase hydrophobic membrane anchor subunit</fullName>
    </recommendedName>
</protein>
<evidence type="ECO:0000256" key="14">
    <source>
        <dbReference type="ARBA" id="ARBA00023004"/>
    </source>
</evidence>
<feature type="binding site" evidence="17">
    <location>
        <position position="83"/>
    </location>
    <ligand>
        <name>a ubiquinone</name>
        <dbReference type="ChEBI" id="CHEBI:16389"/>
    </ligand>
</feature>
<evidence type="ECO:0000256" key="6">
    <source>
        <dbReference type="ARBA" id="ARBA00022475"/>
    </source>
</evidence>
<evidence type="ECO:0000256" key="15">
    <source>
        <dbReference type="ARBA" id="ARBA00023136"/>
    </source>
</evidence>
<evidence type="ECO:0000256" key="17">
    <source>
        <dbReference type="PIRSR" id="PIRSR000169-1"/>
    </source>
</evidence>
<keyword evidence="12 16" id="KW-0249">Electron transport</keyword>
<dbReference type="GO" id="GO:0046872">
    <property type="term" value="F:metal ion binding"/>
    <property type="evidence" value="ECO:0007669"/>
    <property type="project" value="UniProtKB-KW"/>
</dbReference>
<dbReference type="GO" id="GO:0017004">
    <property type="term" value="P:cytochrome complex assembly"/>
    <property type="evidence" value="ECO:0007669"/>
    <property type="project" value="TreeGrafter"/>
</dbReference>
<dbReference type="GO" id="GO:0009055">
    <property type="term" value="F:electron transfer activity"/>
    <property type="evidence" value="ECO:0007669"/>
    <property type="project" value="TreeGrafter"/>
</dbReference>
<dbReference type="InterPro" id="IPR014312">
    <property type="entry name" value="Succ_DH_anchor"/>
</dbReference>
<evidence type="ECO:0000256" key="9">
    <source>
        <dbReference type="ARBA" id="ARBA00022617"/>
    </source>
</evidence>
<evidence type="ECO:0000313" key="20">
    <source>
        <dbReference type="EMBL" id="MCP8898188.1"/>
    </source>
</evidence>
<dbReference type="NCBIfam" id="TIGR02968">
    <property type="entry name" value="succ_dehyd_anc"/>
    <property type="match status" value="1"/>
</dbReference>
<keyword evidence="11 18" id="KW-0479">Metal-binding</keyword>
<evidence type="ECO:0000256" key="5">
    <source>
        <dbReference type="ARBA" id="ARBA00022448"/>
    </source>
</evidence>
<comment type="function">
    <text evidence="1 16">Membrane-anchoring subunit of succinate dehydrogenase (SDH).</text>
</comment>
<evidence type="ECO:0000256" key="7">
    <source>
        <dbReference type="ARBA" id="ARBA00022519"/>
    </source>
</evidence>
<dbReference type="EMBL" id="JAMFTH010000001">
    <property type="protein sequence ID" value="MCP8898188.1"/>
    <property type="molecule type" value="Genomic_DNA"/>
</dbReference>
<keyword evidence="7 16" id="KW-0997">Cell inner membrane</keyword>
<dbReference type="AlphaFoldDB" id="A0A9X2HTF2"/>
<dbReference type="RefSeq" id="WP_253966477.1">
    <property type="nucleotide sequence ID" value="NZ_JAMFTH010000001.1"/>
</dbReference>
<evidence type="ECO:0000256" key="18">
    <source>
        <dbReference type="PIRSR" id="PIRSR000169-2"/>
    </source>
</evidence>
<evidence type="ECO:0000256" key="12">
    <source>
        <dbReference type="ARBA" id="ARBA00022982"/>
    </source>
</evidence>
<dbReference type="GO" id="GO:0006099">
    <property type="term" value="P:tricarboxylic acid cycle"/>
    <property type="evidence" value="ECO:0007669"/>
    <property type="project" value="UniProtKB-UniRule"/>
</dbReference>
<dbReference type="PANTHER" id="PTHR38689">
    <property type="entry name" value="SUCCINATE DEHYDROGENASE HYDROPHOBIC MEMBRANE ANCHOR SUBUNIT"/>
    <property type="match status" value="1"/>
</dbReference>
<evidence type="ECO:0000256" key="16">
    <source>
        <dbReference type="PIRNR" id="PIRNR000169"/>
    </source>
</evidence>
<comment type="pathway">
    <text evidence="3 16">Carbohydrate metabolism; tricarboxylic acid cycle.</text>
</comment>
<keyword evidence="10 19" id="KW-0812">Transmembrane</keyword>
<keyword evidence="8 16" id="KW-0816">Tricarboxylic acid cycle</keyword>
<sequence length="122" mass="13576">MVTAITNLGRSGLYDWLIQRLSAVAMTAYIVFLVAYLVMNPELDYGQWSALFDQLWVRVFSLITLLSIVAHAWIGLWSVVTDYITPMTLGGKAVVVRVLAQVVLGVVAITYTVWGIEVLWGL</sequence>
<keyword evidence="21" id="KW-1185">Reference proteome</keyword>
<dbReference type="Pfam" id="PF01127">
    <property type="entry name" value="Sdh_cyt"/>
    <property type="match status" value="1"/>
</dbReference>
<comment type="subcellular location">
    <subcellularLocation>
        <location evidence="2 16">Cell inner membrane</location>
        <topology evidence="2 16">Multi-pass membrane protein</topology>
    </subcellularLocation>
</comment>
<evidence type="ECO:0000256" key="19">
    <source>
        <dbReference type="SAM" id="Phobius"/>
    </source>
</evidence>
<comment type="cofactor">
    <cofactor evidence="18">
        <name>heme</name>
        <dbReference type="ChEBI" id="CHEBI:30413"/>
    </cofactor>
    <text evidence="18">The heme is bound between the two transmembrane subunits.</text>
</comment>
<evidence type="ECO:0000256" key="1">
    <source>
        <dbReference type="ARBA" id="ARBA00004050"/>
    </source>
</evidence>
<name>A0A9X2HTF2_9GAMM</name>
<keyword evidence="6 16" id="KW-1003">Cell membrane</keyword>
<dbReference type="GO" id="GO:0005886">
    <property type="term" value="C:plasma membrane"/>
    <property type="evidence" value="ECO:0007669"/>
    <property type="project" value="UniProtKB-SubCell"/>
</dbReference>
<keyword evidence="9 18" id="KW-0349">Heme</keyword>
<dbReference type="Gene3D" id="1.20.1300.10">
    <property type="entry name" value="Fumarate reductase/succinate dehydrogenase, transmembrane subunit"/>
    <property type="match status" value="1"/>
</dbReference>